<dbReference type="Pfam" id="PF00584">
    <property type="entry name" value="SecE"/>
    <property type="match status" value="1"/>
</dbReference>
<keyword evidence="7 10" id="KW-1133">Transmembrane helix</keyword>
<proteinExistence type="inferred from homology"/>
<dbReference type="GO" id="GO:0006886">
    <property type="term" value="P:intracellular protein transport"/>
    <property type="evidence" value="ECO:0007669"/>
    <property type="project" value="InterPro"/>
</dbReference>
<evidence type="ECO:0000256" key="1">
    <source>
        <dbReference type="ARBA" id="ARBA00004389"/>
    </source>
</evidence>
<dbReference type="GO" id="GO:0006605">
    <property type="term" value="P:protein targeting"/>
    <property type="evidence" value="ECO:0007669"/>
    <property type="project" value="InterPro"/>
</dbReference>
<evidence type="ECO:0000313" key="12">
    <source>
        <dbReference type="Proteomes" id="UP000002059"/>
    </source>
</evidence>
<dbReference type="GO" id="GO:0008320">
    <property type="term" value="F:protein transmembrane transporter activity"/>
    <property type="evidence" value="ECO:0007669"/>
    <property type="project" value="InterPro"/>
</dbReference>
<comment type="subcellular location">
    <subcellularLocation>
        <location evidence="1">Endoplasmic reticulum membrane</location>
        <topology evidence="1">Single-pass membrane protein</topology>
    </subcellularLocation>
</comment>
<evidence type="ECO:0000313" key="11">
    <source>
        <dbReference type="EMBL" id="EEH41902.2"/>
    </source>
</evidence>
<evidence type="ECO:0000256" key="8">
    <source>
        <dbReference type="ARBA" id="ARBA00023010"/>
    </source>
</evidence>
<dbReference type="InterPro" id="IPR023391">
    <property type="entry name" value="Prot_translocase_SecE_dom_sf"/>
</dbReference>
<dbReference type="GO" id="GO:0005789">
    <property type="term" value="C:endoplasmic reticulum membrane"/>
    <property type="evidence" value="ECO:0007669"/>
    <property type="project" value="UniProtKB-SubCell"/>
</dbReference>
<evidence type="ECO:0000256" key="5">
    <source>
        <dbReference type="ARBA" id="ARBA00022824"/>
    </source>
</evidence>
<evidence type="ECO:0000256" key="10">
    <source>
        <dbReference type="SAM" id="Phobius"/>
    </source>
</evidence>
<evidence type="ECO:0000256" key="3">
    <source>
        <dbReference type="ARBA" id="ARBA00022448"/>
    </source>
</evidence>
<evidence type="ECO:0000256" key="2">
    <source>
        <dbReference type="ARBA" id="ARBA00008274"/>
    </source>
</evidence>
<dbReference type="InterPro" id="IPR008158">
    <property type="entry name" value="Translocase_Sec61-g"/>
</dbReference>
<dbReference type="STRING" id="502779.C1GZ78"/>
<dbReference type="eggNOG" id="KOG3498">
    <property type="taxonomic scope" value="Eukaryota"/>
</dbReference>
<protein>
    <submittedName>
        <fullName evidence="11">Uncharacterized protein</fullName>
    </submittedName>
</protein>
<dbReference type="InterPro" id="IPR001901">
    <property type="entry name" value="Translocase_SecE/Sec61-g"/>
</dbReference>
<keyword evidence="9 10" id="KW-0472">Membrane</keyword>
<dbReference type="OrthoDB" id="2401875at2759"/>
<keyword evidence="6" id="KW-0653">Protein transport</keyword>
<evidence type="ECO:0000256" key="4">
    <source>
        <dbReference type="ARBA" id="ARBA00022692"/>
    </source>
</evidence>
<reference evidence="11 12" key="1">
    <citation type="journal article" date="2011" name="PLoS Genet.">
        <title>Comparative genomic analysis of human fungal pathogens causing paracoccidioidomycosis.</title>
        <authorList>
            <person name="Desjardins C.A."/>
            <person name="Champion M.D."/>
            <person name="Holder J.W."/>
            <person name="Muszewska A."/>
            <person name="Goldberg J."/>
            <person name="Bailao A.M."/>
            <person name="Brigido M.M."/>
            <person name="Ferreira M.E."/>
            <person name="Garcia A.M."/>
            <person name="Grynberg M."/>
            <person name="Gujja S."/>
            <person name="Heiman D.I."/>
            <person name="Henn M.R."/>
            <person name="Kodira C.D."/>
            <person name="Leon-Narvaez H."/>
            <person name="Longo L.V."/>
            <person name="Ma L.J."/>
            <person name="Malavazi I."/>
            <person name="Matsuo A.L."/>
            <person name="Morais F.V."/>
            <person name="Pereira M."/>
            <person name="Rodriguez-Brito S."/>
            <person name="Sakthikumar S."/>
            <person name="Salem-Izacc S.M."/>
            <person name="Sykes S.M."/>
            <person name="Teixeira M.M."/>
            <person name="Vallejo M.C."/>
            <person name="Walter M.E."/>
            <person name="Yandava C."/>
            <person name="Young S."/>
            <person name="Zeng Q."/>
            <person name="Zucker J."/>
            <person name="Felipe M.S."/>
            <person name="Goldman G.H."/>
            <person name="Haas B.J."/>
            <person name="McEwen J.G."/>
            <person name="Nino-Vega G."/>
            <person name="Puccia R."/>
            <person name="San-Blas G."/>
            <person name="Soares C.M."/>
            <person name="Birren B.W."/>
            <person name="Cuomo C.A."/>
        </authorList>
    </citation>
    <scope>NUCLEOTIDE SEQUENCE [LARGE SCALE GENOMIC DNA]</scope>
    <source>
        <strain evidence="12">ATCC MYA-826 / Pb01</strain>
    </source>
</reference>
<keyword evidence="5" id="KW-0256">Endoplasmic reticulum</keyword>
<name>C1GZ78_PARBA</name>
<dbReference type="SUPFAM" id="SSF103456">
    <property type="entry name" value="Preprotein translocase SecE subunit"/>
    <property type="match status" value="1"/>
</dbReference>
<keyword evidence="12" id="KW-1185">Reference proteome</keyword>
<dbReference type="AlphaFoldDB" id="C1GZ78"/>
<dbReference type="RefSeq" id="XP_002794230.2">
    <property type="nucleotide sequence ID" value="XM_002794184.2"/>
</dbReference>
<evidence type="ECO:0000256" key="6">
    <source>
        <dbReference type="ARBA" id="ARBA00022927"/>
    </source>
</evidence>
<dbReference type="KEGG" id="pbl:PAAG_03822"/>
<keyword evidence="8" id="KW-0811">Translocation</keyword>
<accession>C1GZ78</accession>
<dbReference type="GeneID" id="9097339"/>
<gene>
    <name evidence="11" type="ORF">PAAG_03822</name>
</gene>
<keyword evidence="3" id="KW-0813">Transport</keyword>
<dbReference type="VEuPathDB" id="FungiDB:PAAG_03822"/>
<dbReference type="Gene3D" id="1.20.5.820">
    <property type="entry name" value="Preprotein translocase SecE subunit"/>
    <property type="match status" value="1"/>
</dbReference>
<evidence type="ECO:0000256" key="7">
    <source>
        <dbReference type="ARBA" id="ARBA00022989"/>
    </source>
</evidence>
<dbReference type="PROSITE" id="PS01067">
    <property type="entry name" value="SECE_SEC61G"/>
    <property type="match status" value="1"/>
</dbReference>
<dbReference type="HOGENOM" id="CLU_1305202_0_0_1"/>
<comment type="similarity">
    <text evidence="2">Belongs to the SecE/SEC61-gamma family.</text>
</comment>
<dbReference type="NCBIfam" id="TIGR00327">
    <property type="entry name" value="secE_euk_arch"/>
    <property type="match status" value="1"/>
</dbReference>
<evidence type="ECO:0000256" key="9">
    <source>
        <dbReference type="ARBA" id="ARBA00023136"/>
    </source>
</evidence>
<dbReference type="Proteomes" id="UP000002059">
    <property type="component" value="Partially assembled WGS sequence"/>
</dbReference>
<dbReference type="PANTHER" id="PTHR12309">
    <property type="entry name" value="SEC61 GAMMA SUBUNIT"/>
    <property type="match status" value="1"/>
</dbReference>
<keyword evidence="4 10" id="KW-0812">Transmembrane</keyword>
<dbReference type="EMBL" id="KN294000">
    <property type="protein sequence ID" value="EEH41902.2"/>
    <property type="molecule type" value="Genomic_DNA"/>
</dbReference>
<feature type="transmembrane region" description="Helical" evidence="10">
    <location>
        <begin position="186"/>
        <end position="207"/>
    </location>
</feature>
<sequence length="211" mass="24337">MAMKLILIRRDVRCMGMDVRNMFETAKLKLQSTCGLDWMSQQARACEPGSRSTWKRNELVVGISEIPELGLIRTVEGHLTRKERAKIHRRFTNCTVPHPPHFIALLCVDDLLDTTLQNTAILDWNFVIFTKYRQLISLLLLFNPLRFNTSVTMSETFQELADIPKDFVKDGMLFMNRCTKPDKREFLKISQAVGFGFLIMGAIGYFIKLSE</sequence>
<organism evidence="11 12">
    <name type="scientific">Paracoccidioides lutzii (strain ATCC MYA-826 / Pb01)</name>
    <name type="common">Paracoccidioides brasiliensis</name>
    <dbReference type="NCBI Taxonomy" id="502779"/>
    <lineage>
        <taxon>Eukaryota</taxon>
        <taxon>Fungi</taxon>
        <taxon>Dikarya</taxon>
        <taxon>Ascomycota</taxon>
        <taxon>Pezizomycotina</taxon>
        <taxon>Eurotiomycetes</taxon>
        <taxon>Eurotiomycetidae</taxon>
        <taxon>Onygenales</taxon>
        <taxon>Ajellomycetaceae</taxon>
        <taxon>Paracoccidioides</taxon>
    </lineage>
</organism>